<feature type="domain" description="GFO/IDH/MocA-like oxidoreductase" evidence="2">
    <location>
        <begin position="134"/>
        <end position="253"/>
    </location>
</feature>
<sequence length="320" mass="34388">MLRLGIIGTGSISRDALTPAIGEVDGAILWSVLSRDKANAVRFAQEHNAVSPAPAFDDLKHFLSDPDLDAVVIATPDKLHAEQTIAAAAAGKHVLVEKPMATTVEDADAMIQACRNADVRLGVAYHLRWHLGHRELAARAHRGDLGDIRFARAQWTFQAPNAANWRAHDEVGRWWSLAGVGTHSLDWLRWMLVPVCGEVAEVASTITRNVLGSAHDESAAVSLRFESGAVAQFVSSALFAAPNRGEICGTAGYAYCSETIGRGGGGRIDTDNGQITFTEVNPYAGEIADFVSAIKEGRDPEVSGEEGRRNIELLCEICPQ</sequence>
<dbReference type="EMBL" id="CZRL01000052">
    <property type="protein sequence ID" value="CUS51028.1"/>
    <property type="molecule type" value="Genomic_DNA"/>
</dbReference>
<evidence type="ECO:0000313" key="3">
    <source>
        <dbReference type="EMBL" id="CUS51028.1"/>
    </source>
</evidence>
<dbReference type="GO" id="GO:0000166">
    <property type="term" value="F:nucleotide binding"/>
    <property type="evidence" value="ECO:0007669"/>
    <property type="project" value="InterPro"/>
</dbReference>
<gene>
    <name evidence="3" type="ORF">MGWOODY_XGa188</name>
</gene>
<dbReference type="PANTHER" id="PTHR43377">
    <property type="entry name" value="BILIVERDIN REDUCTASE A"/>
    <property type="match status" value="1"/>
</dbReference>
<dbReference type="SUPFAM" id="SSF51735">
    <property type="entry name" value="NAD(P)-binding Rossmann-fold domains"/>
    <property type="match status" value="1"/>
</dbReference>
<feature type="domain" description="Gfo/Idh/MocA-like oxidoreductase N-terminal" evidence="1">
    <location>
        <begin position="2"/>
        <end position="125"/>
    </location>
</feature>
<reference evidence="3" key="1">
    <citation type="submission" date="2015-10" db="EMBL/GenBank/DDBJ databases">
        <authorList>
            <person name="Gilbert D.G."/>
        </authorList>
    </citation>
    <scope>NUCLEOTIDE SEQUENCE</scope>
</reference>
<dbReference type="SUPFAM" id="SSF55347">
    <property type="entry name" value="Glyceraldehyde-3-phosphate dehydrogenase-like, C-terminal domain"/>
    <property type="match status" value="1"/>
</dbReference>
<protein>
    <submittedName>
        <fullName evidence="3">Putative oxidoreductase</fullName>
    </submittedName>
</protein>
<dbReference type="InterPro" id="IPR051450">
    <property type="entry name" value="Gfo/Idh/MocA_Oxidoreductases"/>
</dbReference>
<dbReference type="Gene3D" id="3.30.360.10">
    <property type="entry name" value="Dihydrodipicolinate Reductase, domain 2"/>
    <property type="match status" value="1"/>
</dbReference>
<evidence type="ECO:0000259" key="1">
    <source>
        <dbReference type="Pfam" id="PF01408"/>
    </source>
</evidence>
<evidence type="ECO:0000259" key="2">
    <source>
        <dbReference type="Pfam" id="PF22725"/>
    </source>
</evidence>
<dbReference type="InterPro" id="IPR000683">
    <property type="entry name" value="Gfo/Idh/MocA-like_OxRdtase_N"/>
</dbReference>
<dbReference type="InterPro" id="IPR055170">
    <property type="entry name" value="GFO_IDH_MocA-like_dom"/>
</dbReference>
<dbReference type="PANTHER" id="PTHR43377:SF1">
    <property type="entry name" value="BILIVERDIN REDUCTASE A"/>
    <property type="match status" value="1"/>
</dbReference>
<dbReference type="InterPro" id="IPR036291">
    <property type="entry name" value="NAD(P)-bd_dom_sf"/>
</dbReference>
<dbReference type="Pfam" id="PF22725">
    <property type="entry name" value="GFO_IDH_MocA_C3"/>
    <property type="match status" value="1"/>
</dbReference>
<dbReference type="AlphaFoldDB" id="A0A160TPM2"/>
<accession>A0A160TPM2</accession>
<dbReference type="Pfam" id="PF01408">
    <property type="entry name" value="GFO_IDH_MocA"/>
    <property type="match status" value="1"/>
</dbReference>
<name>A0A160TPM2_9ZZZZ</name>
<proteinExistence type="predicted"/>
<dbReference type="Gene3D" id="3.40.50.720">
    <property type="entry name" value="NAD(P)-binding Rossmann-like Domain"/>
    <property type="match status" value="1"/>
</dbReference>
<organism evidence="3">
    <name type="scientific">hydrothermal vent metagenome</name>
    <dbReference type="NCBI Taxonomy" id="652676"/>
    <lineage>
        <taxon>unclassified sequences</taxon>
        <taxon>metagenomes</taxon>
        <taxon>ecological metagenomes</taxon>
    </lineage>
</organism>